<comment type="caution">
    <text evidence="1">The sequence shown here is derived from an EMBL/GenBank/DDBJ whole genome shotgun (WGS) entry which is preliminary data.</text>
</comment>
<dbReference type="EMBL" id="BART01021274">
    <property type="protein sequence ID" value="GAG98283.1"/>
    <property type="molecule type" value="Genomic_DNA"/>
</dbReference>
<gene>
    <name evidence="1" type="ORF">S01H4_39302</name>
</gene>
<organism evidence="1">
    <name type="scientific">marine sediment metagenome</name>
    <dbReference type="NCBI Taxonomy" id="412755"/>
    <lineage>
        <taxon>unclassified sequences</taxon>
        <taxon>metagenomes</taxon>
        <taxon>ecological metagenomes</taxon>
    </lineage>
</organism>
<accession>X1CQ65</accession>
<protein>
    <submittedName>
        <fullName evidence="1">Uncharacterized protein</fullName>
    </submittedName>
</protein>
<proteinExistence type="predicted"/>
<name>X1CQ65_9ZZZZ</name>
<evidence type="ECO:0000313" key="1">
    <source>
        <dbReference type="EMBL" id="GAG98283.1"/>
    </source>
</evidence>
<dbReference type="AlphaFoldDB" id="X1CQ65"/>
<sequence length="48" mass="5820">MVRNIQISNTTYKELRILREDKIKITELKVTFDDIISMLLRKRNKNVQ</sequence>
<reference evidence="1" key="1">
    <citation type="journal article" date="2014" name="Front. Microbiol.">
        <title>High frequency of phylogenetically diverse reductive dehalogenase-homologous genes in deep subseafloor sedimentary metagenomes.</title>
        <authorList>
            <person name="Kawai M."/>
            <person name="Futagami T."/>
            <person name="Toyoda A."/>
            <person name="Takaki Y."/>
            <person name="Nishi S."/>
            <person name="Hori S."/>
            <person name="Arai W."/>
            <person name="Tsubouchi T."/>
            <person name="Morono Y."/>
            <person name="Uchiyama I."/>
            <person name="Ito T."/>
            <person name="Fujiyama A."/>
            <person name="Inagaki F."/>
            <person name="Takami H."/>
        </authorList>
    </citation>
    <scope>NUCLEOTIDE SEQUENCE</scope>
    <source>
        <strain evidence="1">Expedition CK06-06</strain>
    </source>
</reference>